<name>A0A0F8XTK4_9ZZZZ</name>
<sequence length="368" mass="41550">INSHSTSIMLQEIRTEAAEDALKGNTDVKIIDDYRGIPVLSSYSPLSIKDVKWVMLSEIDKAEAFLSLYTIGERIYLVIVAISVLATIIAFSISEDISRPILQLVKGVKGISKGDFSKRVIVNQKDEIGMLADSFNKMTDSLIEAIDKSEQALAESKEAREYSENLIETAHDAIVCIDEDGRIKVWNHSAEKIFGYTRSEIIGLNIEMIIPEAYRRKHHKGLERFLKTGKAKIIGKTVELLGKTKEGIEISIEVSLSFQKIEEERYIFTGIIRDITLQKRTKEELLNRTEELERSNTELQQFVYVTSHDLRSPLVNIQGFSNELQHAVEHINSVLNGNDFPSAIKEKLATTLEEDIPEALKYISTSTF</sequence>
<evidence type="ECO:0000256" key="6">
    <source>
        <dbReference type="SAM" id="Coils"/>
    </source>
</evidence>
<accession>A0A0F8XTK4</accession>
<evidence type="ECO:0000256" key="3">
    <source>
        <dbReference type="ARBA" id="ARBA00022679"/>
    </source>
</evidence>
<dbReference type="CDD" id="cd00082">
    <property type="entry name" value="HisKA"/>
    <property type="match status" value="1"/>
</dbReference>
<feature type="transmembrane region" description="Helical" evidence="7">
    <location>
        <begin position="75"/>
        <end position="93"/>
    </location>
</feature>
<dbReference type="InterPro" id="IPR013767">
    <property type="entry name" value="PAS_fold"/>
</dbReference>
<dbReference type="InterPro" id="IPR050351">
    <property type="entry name" value="BphY/WalK/GraS-like"/>
</dbReference>
<dbReference type="SMART" id="SM00091">
    <property type="entry name" value="PAS"/>
    <property type="match status" value="1"/>
</dbReference>
<dbReference type="InterPro" id="IPR036097">
    <property type="entry name" value="HisK_dim/P_sf"/>
</dbReference>
<dbReference type="GO" id="GO:0016020">
    <property type="term" value="C:membrane"/>
    <property type="evidence" value="ECO:0007669"/>
    <property type="project" value="UniProtKB-SubCell"/>
</dbReference>
<dbReference type="InterPro" id="IPR003661">
    <property type="entry name" value="HisK_dim/P_dom"/>
</dbReference>
<keyword evidence="4" id="KW-0418">Kinase</keyword>
<dbReference type="PROSITE" id="PS50112">
    <property type="entry name" value="PAS"/>
    <property type="match status" value="1"/>
</dbReference>
<dbReference type="GO" id="GO:0030295">
    <property type="term" value="F:protein kinase activator activity"/>
    <property type="evidence" value="ECO:0007669"/>
    <property type="project" value="TreeGrafter"/>
</dbReference>
<feature type="domain" description="PAS" evidence="8">
    <location>
        <begin position="159"/>
        <end position="229"/>
    </location>
</feature>
<dbReference type="CDD" id="cd00130">
    <property type="entry name" value="PAS"/>
    <property type="match status" value="1"/>
</dbReference>
<feature type="domain" description="HAMP" evidence="9">
    <location>
        <begin position="95"/>
        <end position="147"/>
    </location>
</feature>
<dbReference type="Gene3D" id="1.10.287.130">
    <property type="match status" value="1"/>
</dbReference>
<proteinExistence type="predicted"/>
<evidence type="ECO:0000256" key="5">
    <source>
        <dbReference type="ARBA" id="ARBA00023136"/>
    </source>
</evidence>
<protein>
    <recommendedName>
        <fullName evidence="2">histidine kinase</fullName>
        <ecNumber evidence="2">2.7.13.3</ecNumber>
    </recommendedName>
</protein>
<dbReference type="EMBL" id="LAZR01060973">
    <property type="protein sequence ID" value="KKK64555.1"/>
    <property type="molecule type" value="Genomic_DNA"/>
</dbReference>
<dbReference type="SUPFAM" id="SSF47384">
    <property type="entry name" value="Homodimeric domain of signal transducing histidine kinase"/>
    <property type="match status" value="1"/>
</dbReference>
<dbReference type="Pfam" id="PF00989">
    <property type="entry name" value="PAS"/>
    <property type="match status" value="1"/>
</dbReference>
<dbReference type="SUPFAM" id="SSF158472">
    <property type="entry name" value="HAMP domain-like"/>
    <property type="match status" value="1"/>
</dbReference>
<evidence type="ECO:0000259" key="8">
    <source>
        <dbReference type="PROSITE" id="PS50112"/>
    </source>
</evidence>
<dbReference type="GO" id="GO:0007234">
    <property type="term" value="P:osmosensory signaling via phosphorelay pathway"/>
    <property type="evidence" value="ECO:0007669"/>
    <property type="project" value="TreeGrafter"/>
</dbReference>
<dbReference type="InterPro" id="IPR035965">
    <property type="entry name" value="PAS-like_dom_sf"/>
</dbReference>
<feature type="non-terminal residue" evidence="10">
    <location>
        <position position="1"/>
    </location>
</feature>
<organism evidence="10">
    <name type="scientific">marine sediment metagenome</name>
    <dbReference type="NCBI Taxonomy" id="412755"/>
    <lineage>
        <taxon>unclassified sequences</taxon>
        <taxon>metagenomes</taxon>
        <taxon>ecological metagenomes</taxon>
    </lineage>
</organism>
<dbReference type="NCBIfam" id="TIGR00229">
    <property type="entry name" value="sensory_box"/>
    <property type="match status" value="1"/>
</dbReference>
<dbReference type="GO" id="GO:0000155">
    <property type="term" value="F:phosphorelay sensor kinase activity"/>
    <property type="evidence" value="ECO:0007669"/>
    <property type="project" value="InterPro"/>
</dbReference>
<dbReference type="PANTHER" id="PTHR42878:SF15">
    <property type="entry name" value="BACTERIOPHYTOCHROME"/>
    <property type="match status" value="1"/>
</dbReference>
<feature type="non-terminal residue" evidence="10">
    <location>
        <position position="368"/>
    </location>
</feature>
<dbReference type="GO" id="GO:0006355">
    <property type="term" value="P:regulation of DNA-templated transcription"/>
    <property type="evidence" value="ECO:0007669"/>
    <property type="project" value="InterPro"/>
</dbReference>
<feature type="coiled-coil region" evidence="6">
    <location>
        <begin position="275"/>
        <end position="302"/>
    </location>
</feature>
<keyword evidence="5 7" id="KW-0472">Membrane</keyword>
<dbReference type="SUPFAM" id="SSF55785">
    <property type="entry name" value="PYP-like sensor domain (PAS domain)"/>
    <property type="match status" value="1"/>
</dbReference>
<evidence type="ECO:0000256" key="7">
    <source>
        <dbReference type="SAM" id="Phobius"/>
    </source>
</evidence>
<dbReference type="GO" id="GO:0000156">
    <property type="term" value="F:phosphorelay response regulator activity"/>
    <property type="evidence" value="ECO:0007669"/>
    <property type="project" value="TreeGrafter"/>
</dbReference>
<comment type="catalytic activity">
    <reaction evidence="1">
        <text>ATP + protein L-histidine = ADP + protein N-phospho-L-histidine.</text>
        <dbReference type="EC" id="2.7.13.3"/>
    </reaction>
</comment>
<keyword evidence="6" id="KW-0175">Coiled coil</keyword>
<keyword evidence="7" id="KW-1133">Transmembrane helix</keyword>
<comment type="caution">
    <text evidence="10">The sequence shown here is derived from an EMBL/GenBank/DDBJ whole genome shotgun (WGS) entry which is preliminary data.</text>
</comment>
<evidence type="ECO:0000256" key="2">
    <source>
        <dbReference type="ARBA" id="ARBA00012438"/>
    </source>
</evidence>
<evidence type="ECO:0000313" key="10">
    <source>
        <dbReference type="EMBL" id="KKK64555.1"/>
    </source>
</evidence>
<dbReference type="EC" id="2.7.13.3" evidence="2"/>
<dbReference type="PROSITE" id="PS50885">
    <property type="entry name" value="HAMP"/>
    <property type="match status" value="1"/>
</dbReference>
<evidence type="ECO:0000256" key="4">
    <source>
        <dbReference type="ARBA" id="ARBA00022777"/>
    </source>
</evidence>
<dbReference type="PANTHER" id="PTHR42878">
    <property type="entry name" value="TWO-COMPONENT HISTIDINE KINASE"/>
    <property type="match status" value="1"/>
</dbReference>
<evidence type="ECO:0000256" key="1">
    <source>
        <dbReference type="ARBA" id="ARBA00000085"/>
    </source>
</evidence>
<dbReference type="Pfam" id="PF00672">
    <property type="entry name" value="HAMP"/>
    <property type="match status" value="1"/>
</dbReference>
<dbReference type="InterPro" id="IPR003660">
    <property type="entry name" value="HAMP_dom"/>
</dbReference>
<reference evidence="10" key="1">
    <citation type="journal article" date="2015" name="Nature">
        <title>Complex archaea that bridge the gap between prokaryotes and eukaryotes.</title>
        <authorList>
            <person name="Spang A."/>
            <person name="Saw J.H."/>
            <person name="Jorgensen S.L."/>
            <person name="Zaremba-Niedzwiedzka K."/>
            <person name="Martijn J."/>
            <person name="Lind A.E."/>
            <person name="van Eijk R."/>
            <person name="Schleper C."/>
            <person name="Guy L."/>
            <person name="Ettema T.J."/>
        </authorList>
    </citation>
    <scope>NUCLEOTIDE SEQUENCE</scope>
</reference>
<dbReference type="InterPro" id="IPR000014">
    <property type="entry name" value="PAS"/>
</dbReference>
<gene>
    <name evidence="10" type="ORF">LCGC14_2983010</name>
</gene>
<dbReference type="CDD" id="cd06225">
    <property type="entry name" value="HAMP"/>
    <property type="match status" value="1"/>
</dbReference>
<dbReference type="AlphaFoldDB" id="A0A0F8XTK4"/>
<keyword evidence="3" id="KW-0808">Transferase</keyword>
<evidence type="ECO:0000259" key="9">
    <source>
        <dbReference type="PROSITE" id="PS50885"/>
    </source>
</evidence>
<dbReference type="SMART" id="SM00304">
    <property type="entry name" value="HAMP"/>
    <property type="match status" value="1"/>
</dbReference>
<dbReference type="Gene3D" id="6.10.340.10">
    <property type="match status" value="1"/>
</dbReference>
<dbReference type="Gene3D" id="3.30.450.20">
    <property type="entry name" value="PAS domain"/>
    <property type="match status" value="1"/>
</dbReference>
<keyword evidence="7" id="KW-0812">Transmembrane</keyword>